<evidence type="ECO:0000313" key="1">
    <source>
        <dbReference type="EMBL" id="EEE66055.1"/>
    </source>
</evidence>
<dbReference type="AlphaFoldDB" id="B9FQ13"/>
<name>B9FQ13_ORYSJ</name>
<reference evidence="1" key="2">
    <citation type="submission" date="2008-12" db="EMBL/GenBank/DDBJ databases">
        <title>Improved gene annotation of the rice (Oryza sativa) genomes.</title>
        <authorList>
            <person name="Wang J."/>
            <person name="Li R."/>
            <person name="Fan W."/>
            <person name="Huang Q."/>
            <person name="Zhang J."/>
            <person name="Zhou Y."/>
            <person name="Hu Y."/>
            <person name="Zi S."/>
            <person name="Li J."/>
            <person name="Ni P."/>
            <person name="Zheng H."/>
            <person name="Zhang Y."/>
            <person name="Zhao M."/>
            <person name="Hao Q."/>
            <person name="McDermott J."/>
            <person name="Samudrala R."/>
            <person name="Kristiansen K."/>
            <person name="Wong G.K.-S."/>
        </authorList>
    </citation>
    <scope>NUCLEOTIDE SEQUENCE</scope>
</reference>
<reference evidence="1" key="1">
    <citation type="journal article" date="2005" name="PLoS Biol.">
        <title>The genomes of Oryza sativa: a history of duplications.</title>
        <authorList>
            <person name="Yu J."/>
            <person name="Wang J."/>
            <person name="Lin W."/>
            <person name="Li S."/>
            <person name="Li H."/>
            <person name="Zhou J."/>
            <person name="Ni P."/>
            <person name="Dong W."/>
            <person name="Hu S."/>
            <person name="Zeng C."/>
            <person name="Zhang J."/>
            <person name="Zhang Y."/>
            <person name="Li R."/>
            <person name="Xu Z."/>
            <person name="Li S."/>
            <person name="Li X."/>
            <person name="Zheng H."/>
            <person name="Cong L."/>
            <person name="Lin L."/>
            <person name="Yin J."/>
            <person name="Geng J."/>
            <person name="Li G."/>
            <person name="Shi J."/>
            <person name="Liu J."/>
            <person name="Lv H."/>
            <person name="Li J."/>
            <person name="Wang J."/>
            <person name="Deng Y."/>
            <person name="Ran L."/>
            <person name="Shi X."/>
            <person name="Wang X."/>
            <person name="Wu Q."/>
            <person name="Li C."/>
            <person name="Ren X."/>
            <person name="Wang J."/>
            <person name="Wang X."/>
            <person name="Li D."/>
            <person name="Liu D."/>
            <person name="Zhang X."/>
            <person name="Ji Z."/>
            <person name="Zhao W."/>
            <person name="Sun Y."/>
            <person name="Zhang Z."/>
            <person name="Bao J."/>
            <person name="Han Y."/>
            <person name="Dong L."/>
            <person name="Ji J."/>
            <person name="Chen P."/>
            <person name="Wu S."/>
            <person name="Liu J."/>
            <person name="Xiao Y."/>
            <person name="Bu D."/>
            <person name="Tan J."/>
            <person name="Yang L."/>
            <person name="Ye C."/>
            <person name="Zhang J."/>
            <person name="Xu J."/>
            <person name="Zhou Y."/>
            <person name="Yu Y."/>
            <person name="Zhang B."/>
            <person name="Zhuang S."/>
            <person name="Wei H."/>
            <person name="Liu B."/>
            <person name="Lei M."/>
            <person name="Yu H."/>
            <person name="Li Y."/>
            <person name="Xu H."/>
            <person name="Wei S."/>
            <person name="He X."/>
            <person name="Fang L."/>
            <person name="Zhang Z."/>
            <person name="Zhang Y."/>
            <person name="Huang X."/>
            <person name="Su Z."/>
            <person name="Tong W."/>
            <person name="Li J."/>
            <person name="Tong Z."/>
            <person name="Li S."/>
            <person name="Ye J."/>
            <person name="Wang L."/>
            <person name="Fang L."/>
            <person name="Lei T."/>
            <person name="Chen C."/>
            <person name="Chen H."/>
            <person name="Xu Z."/>
            <person name="Li H."/>
            <person name="Huang H."/>
            <person name="Zhang F."/>
            <person name="Xu H."/>
            <person name="Li N."/>
            <person name="Zhao C."/>
            <person name="Li S."/>
            <person name="Dong L."/>
            <person name="Huang Y."/>
            <person name="Li L."/>
            <person name="Xi Y."/>
            <person name="Qi Q."/>
            <person name="Li W."/>
            <person name="Zhang B."/>
            <person name="Hu W."/>
            <person name="Zhang Y."/>
            <person name="Tian X."/>
            <person name="Jiao Y."/>
            <person name="Liang X."/>
            <person name="Jin J."/>
            <person name="Gao L."/>
            <person name="Zheng W."/>
            <person name="Hao B."/>
            <person name="Liu S."/>
            <person name="Wang W."/>
            <person name="Yuan L."/>
            <person name="Cao M."/>
            <person name="McDermott J."/>
            <person name="Samudrala R."/>
            <person name="Wang J."/>
            <person name="Wong G.K."/>
            <person name="Yang H."/>
        </authorList>
    </citation>
    <scope>NUCLEOTIDE SEQUENCE [LARGE SCALE GENOMIC DNA]</scope>
</reference>
<organism evidence="1">
    <name type="scientific">Oryza sativa subsp. japonica</name>
    <name type="common">Rice</name>
    <dbReference type="NCBI Taxonomy" id="39947"/>
    <lineage>
        <taxon>Eukaryota</taxon>
        <taxon>Viridiplantae</taxon>
        <taxon>Streptophyta</taxon>
        <taxon>Embryophyta</taxon>
        <taxon>Tracheophyta</taxon>
        <taxon>Spermatophyta</taxon>
        <taxon>Magnoliopsida</taxon>
        <taxon>Liliopsida</taxon>
        <taxon>Poales</taxon>
        <taxon>Poaceae</taxon>
        <taxon>BOP clade</taxon>
        <taxon>Oryzoideae</taxon>
        <taxon>Oryzeae</taxon>
        <taxon>Oryzinae</taxon>
        <taxon>Oryza</taxon>
        <taxon>Oryza sativa</taxon>
    </lineage>
</organism>
<dbReference type="Proteomes" id="UP000007752">
    <property type="component" value="Chromosome 6"/>
</dbReference>
<gene>
    <name evidence="1" type="ORF">OsJ_22051</name>
</gene>
<proteinExistence type="predicted"/>
<protein>
    <submittedName>
        <fullName evidence="1">Uncharacterized protein</fullName>
    </submittedName>
</protein>
<dbReference type="EMBL" id="CM000143">
    <property type="protein sequence ID" value="EEE66055.1"/>
    <property type="molecule type" value="Genomic_DNA"/>
</dbReference>
<accession>B9FQ13</accession>
<sequence>MAAGAVGGSAMGAVAVGANDGSPPPAHIWRRRQEWSTARRREQRWWERTAAHLLPCISGDGGGSGRQLTSSCLDPVAAGLLPPSSDSRTGRRRKQRWCMNWRWGWCPNQPQPWISHCDHLAFGGYSQITIGLVMYIKLYLLAISFLILEGDILDKLLPSTWWRSYGTRCVREAVVHARCGCRHPPDDVAQLPQHARLCLGGQAHLVGGVTTSLVWVGMSDKGFDIEGNCLLT</sequence>